<dbReference type="Proteomes" id="UP001164250">
    <property type="component" value="Chromosome 6"/>
</dbReference>
<sequence>MFKKLTIFTALFPLWMCMRHHAHCKILHCANLSNFKFFLSNFNASDYTIVFCSKMIEDSQYVVGEIDCNRNESDFVYAISATELMDNLPSNCIVNQTVRVPVKQNRLHFKDVVLKALSSRTIVMEWKALAGCYHCEKSRELLWVQHHK</sequence>
<comment type="caution">
    <text evidence="1">The sequence shown here is derived from an EMBL/GenBank/DDBJ whole genome shotgun (WGS) entry which is preliminary data.</text>
</comment>
<name>A0ACC1BBA1_9ROSI</name>
<proteinExistence type="predicted"/>
<gene>
    <name evidence="1" type="ORF">Patl1_15138</name>
</gene>
<accession>A0ACC1BBA1</accession>
<evidence type="ECO:0000313" key="1">
    <source>
        <dbReference type="EMBL" id="KAJ0096198.1"/>
    </source>
</evidence>
<protein>
    <submittedName>
        <fullName evidence="1">Uncharacterized protein</fullName>
    </submittedName>
</protein>
<dbReference type="EMBL" id="CM047902">
    <property type="protein sequence ID" value="KAJ0096198.1"/>
    <property type="molecule type" value="Genomic_DNA"/>
</dbReference>
<reference evidence="2" key="1">
    <citation type="journal article" date="2023" name="G3 (Bethesda)">
        <title>Genome assembly and association tests identify interacting loci associated with vigor, precocity, and sex in interspecific pistachio rootstocks.</title>
        <authorList>
            <person name="Palmer W."/>
            <person name="Jacygrad E."/>
            <person name="Sagayaradj S."/>
            <person name="Cavanaugh K."/>
            <person name="Han R."/>
            <person name="Bertier L."/>
            <person name="Beede B."/>
            <person name="Kafkas S."/>
            <person name="Golino D."/>
            <person name="Preece J."/>
            <person name="Michelmore R."/>
        </authorList>
    </citation>
    <scope>NUCLEOTIDE SEQUENCE [LARGE SCALE GENOMIC DNA]</scope>
</reference>
<keyword evidence="2" id="KW-1185">Reference proteome</keyword>
<organism evidence="1 2">
    <name type="scientific">Pistacia atlantica</name>
    <dbReference type="NCBI Taxonomy" id="434234"/>
    <lineage>
        <taxon>Eukaryota</taxon>
        <taxon>Viridiplantae</taxon>
        <taxon>Streptophyta</taxon>
        <taxon>Embryophyta</taxon>
        <taxon>Tracheophyta</taxon>
        <taxon>Spermatophyta</taxon>
        <taxon>Magnoliopsida</taxon>
        <taxon>eudicotyledons</taxon>
        <taxon>Gunneridae</taxon>
        <taxon>Pentapetalae</taxon>
        <taxon>rosids</taxon>
        <taxon>malvids</taxon>
        <taxon>Sapindales</taxon>
        <taxon>Anacardiaceae</taxon>
        <taxon>Pistacia</taxon>
    </lineage>
</organism>
<evidence type="ECO:0000313" key="2">
    <source>
        <dbReference type="Proteomes" id="UP001164250"/>
    </source>
</evidence>